<accession>A0A7C8J9E3</accession>
<dbReference type="InterPro" id="IPR056124">
    <property type="entry name" value="DUF7707"/>
</dbReference>
<dbReference type="AlphaFoldDB" id="A0A7C8J9E3"/>
<feature type="compositionally biased region" description="Low complexity" evidence="1">
    <location>
        <begin position="185"/>
        <end position="205"/>
    </location>
</feature>
<feature type="chain" id="PRO_5028865775" description="DUF7707 domain-containing protein" evidence="3">
    <location>
        <begin position="23"/>
        <end position="322"/>
    </location>
</feature>
<evidence type="ECO:0000313" key="5">
    <source>
        <dbReference type="EMBL" id="KAF3098197.1"/>
    </source>
</evidence>
<evidence type="ECO:0000256" key="2">
    <source>
        <dbReference type="SAM" id="Phobius"/>
    </source>
</evidence>
<keyword evidence="2" id="KW-0812">Transmembrane</keyword>
<keyword evidence="2" id="KW-1133">Transmembrane helix</keyword>
<evidence type="ECO:0000259" key="4">
    <source>
        <dbReference type="Pfam" id="PF24808"/>
    </source>
</evidence>
<feature type="domain" description="DUF7707" evidence="4">
    <location>
        <begin position="24"/>
        <end position="122"/>
    </location>
</feature>
<evidence type="ECO:0000256" key="1">
    <source>
        <dbReference type="SAM" id="MobiDB-lite"/>
    </source>
</evidence>
<feature type="compositionally biased region" description="Polar residues" evidence="1">
    <location>
        <begin position="214"/>
        <end position="236"/>
    </location>
</feature>
<evidence type="ECO:0000256" key="3">
    <source>
        <dbReference type="SAM" id="SignalP"/>
    </source>
</evidence>
<proteinExistence type="predicted"/>
<protein>
    <recommendedName>
        <fullName evidence="4">DUF7707 domain-containing protein</fullName>
    </recommendedName>
</protein>
<dbReference type="Pfam" id="PF24808">
    <property type="entry name" value="DUF7707"/>
    <property type="match status" value="1"/>
</dbReference>
<feature type="region of interest" description="Disordered" evidence="1">
    <location>
        <begin position="125"/>
        <end position="239"/>
    </location>
</feature>
<feature type="signal peptide" evidence="3">
    <location>
        <begin position="1"/>
        <end position="22"/>
    </location>
</feature>
<keyword evidence="2" id="KW-0472">Membrane</keyword>
<name>A0A7C8J9E3_ORBOL</name>
<dbReference type="PANTHER" id="PTHR38118">
    <property type="entry name" value="ANCHORED CELL WALL PROTEIN 11-RELATED"/>
    <property type="match status" value="1"/>
</dbReference>
<gene>
    <name evidence="5" type="ORF">TWF102_006185</name>
</gene>
<dbReference type="Proteomes" id="UP000475325">
    <property type="component" value="Unassembled WGS sequence"/>
</dbReference>
<feature type="compositionally biased region" description="Pro residues" evidence="1">
    <location>
        <begin position="142"/>
        <end position="152"/>
    </location>
</feature>
<evidence type="ECO:0000313" key="6">
    <source>
        <dbReference type="Proteomes" id="UP000475325"/>
    </source>
</evidence>
<comment type="caution">
    <text evidence="5">The sequence shown here is derived from an EMBL/GenBank/DDBJ whole genome shotgun (WGS) entry which is preliminary data.</text>
</comment>
<feature type="compositionally biased region" description="Polar residues" evidence="1">
    <location>
        <begin position="128"/>
        <end position="137"/>
    </location>
</feature>
<feature type="compositionally biased region" description="Low complexity" evidence="1">
    <location>
        <begin position="153"/>
        <end position="163"/>
    </location>
</feature>
<organism evidence="5 6">
    <name type="scientific">Orbilia oligospora</name>
    <name type="common">Nematode-trapping fungus</name>
    <name type="synonym">Arthrobotrys oligospora</name>
    <dbReference type="NCBI Taxonomy" id="2813651"/>
    <lineage>
        <taxon>Eukaryota</taxon>
        <taxon>Fungi</taxon>
        <taxon>Dikarya</taxon>
        <taxon>Ascomycota</taxon>
        <taxon>Pezizomycotina</taxon>
        <taxon>Orbiliomycetes</taxon>
        <taxon>Orbiliales</taxon>
        <taxon>Orbiliaceae</taxon>
        <taxon>Orbilia</taxon>
    </lineage>
</organism>
<dbReference type="PANTHER" id="PTHR38118:SF2">
    <property type="entry name" value="CDP-ALCOHOL PHOSPHATIDYLTRANSFERASE PROTEIN"/>
    <property type="match status" value="1"/>
</dbReference>
<keyword evidence="3" id="KW-0732">Signal</keyword>
<feature type="compositionally biased region" description="Polar residues" evidence="1">
    <location>
        <begin position="164"/>
        <end position="184"/>
    </location>
</feature>
<reference evidence="5 6" key="1">
    <citation type="submission" date="2019-06" db="EMBL/GenBank/DDBJ databases">
        <authorList>
            <person name="Palmer J.M."/>
        </authorList>
    </citation>
    <scope>NUCLEOTIDE SEQUENCE [LARGE SCALE GENOMIC DNA]</scope>
    <source>
        <strain evidence="5 6">TWF102</strain>
    </source>
</reference>
<sequence length="322" mass="33646">MSLQLLVAFGVLIASRSNLSAAQTIDPDSVSPIIRDGWCTSQQNVCETLCGDFDNVRLNTCILTNFLVQCQCDETFLQPDTQLYKGSLAYFICLEYIRQCVAGNSSSPENQAECRSAYACPSLDVSAAGQTSNDPEVSQTPNPSPSPAPSPTSPLTSSITSEPQTTGARETSGPSGSSTITKQNSSARTTTPRPTSRSTDTTLPTDKIDGPPNTEGSPPTKSSDSPLDSNSPTPGSESKGLGTPAIVGIAVGVGVPVLLLAVFVAYRLGSRRNYPPVPVVPHSAFDKEYGGNEYPGGGNDPGIGFGNEVGGISRNNYTTTRA</sequence>
<dbReference type="EMBL" id="WIQW01000032">
    <property type="protein sequence ID" value="KAF3098197.1"/>
    <property type="molecule type" value="Genomic_DNA"/>
</dbReference>
<feature type="transmembrane region" description="Helical" evidence="2">
    <location>
        <begin position="245"/>
        <end position="266"/>
    </location>
</feature>